<dbReference type="GO" id="GO:0005737">
    <property type="term" value="C:cytoplasm"/>
    <property type="evidence" value="ECO:0007669"/>
    <property type="project" value="UniProtKB-SubCell"/>
</dbReference>
<reference evidence="11 12" key="1">
    <citation type="submission" date="2016-11" db="EMBL/GenBank/DDBJ databases">
        <title>The macronuclear genome of Stentor coeruleus: a giant cell with tiny introns.</title>
        <authorList>
            <person name="Slabodnick M."/>
            <person name="Ruby J.G."/>
            <person name="Reiff S.B."/>
            <person name="Swart E.C."/>
            <person name="Gosai S."/>
            <person name="Prabakaran S."/>
            <person name="Witkowska E."/>
            <person name="Larue G.E."/>
            <person name="Fisher S."/>
            <person name="Freeman R.M."/>
            <person name="Gunawardena J."/>
            <person name="Chu W."/>
            <person name="Stover N.A."/>
            <person name="Gregory B.D."/>
            <person name="Nowacki M."/>
            <person name="Derisi J."/>
            <person name="Roy S.W."/>
            <person name="Marshall W.F."/>
            <person name="Sood P."/>
        </authorList>
    </citation>
    <scope>NUCLEOTIDE SEQUENCE [LARGE SCALE GENOMIC DNA]</scope>
    <source>
        <strain evidence="11">WM001</strain>
    </source>
</reference>
<dbReference type="OrthoDB" id="311633at2759"/>
<evidence type="ECO:0000313" key="12">
    <source>
        <dbReference type="Proteomes" id="UP000187209"/>
    </source>
</evidence>
<name>A0A1R2CW90_9CILI</name>
<keyword evidence="5" id="KW-0963">Cytoplasm</keyword>
<comment type="caution">
    <text evidence="11">The sequence shown here is derived from an EMBL/GenBank/DDBJ whole genome shotgun (WGS) entry which is preliminary data.</text>
</comment>
<keyword evidence="12" id="KW-1185">Reference proteome</keyword>
<keyword evidence="9" id="KW-0496">Mitochondrion</keyword>
<dbReference type="Pfam" id="PF05093">
    <property type="entry name" value="CIAPIN1"/>
    <property type="match status" value="1"/>
</dbReference>
<evidence type="ECO:0000256" key="2">
    <source>
        <dbReference type="ARBA" id="ARBA00004496"/>
    </source>
</evidence>
<keyword evidence="4" id="KW-0004">4Fe-4S</keyword>
<proteinExistence type="inferred from homology"/>
<feature type="domain" description="Anamorsin C-terminal" evidence="10">
    <location>
        <begin position="154"/>
        <end position="189"/>
    </location>
</feature>
<organism evidence="11 12">
    <name type="scientific">Stentor coeruleus</name>
    <dbReference type="NCBI Taxonomy" id="5963"/>
    <lineage>
        <taxon>Eukaryota</taxon>
        <taxon>Sar</taxon>
        <taxon>Alveolata</taxon>
        <taxon>Ciliophora</taxon>
        <taxon>Postciliodesmatophora</taxon>
        <taxon>Heterotrichea</taxon>
        <taxon>Heterotrichida</taxon>
        <taxon>Stentoridae</taxon>
        <taxon>Stentor</taxon>
    </lineage>
</organism>
<sequence length="214" mass="23008">MEVSLTSSSELDTFITSHSESTIFKLTLSSEIIPSVNFLKLYSLLTQGGQLCLNTSDLSNIKKKLIFAGFNKVSLYDNQVICFKPNSTAATDLKTVWTNALDAPNEPINDADLLEEDEEYKNLAGPLDCMTRAKPCKNCTCGRADELAKEGNSSVPVMSSSCGRCHLGDAFRCASCPFRGTPAFTPGEAPVQDLGIVTSEPAAKVQGGKVKIDI</sequence>
<evidence type="ECO:0000256" key="6">
    <source>
        <dbReference type="ARBA" id="ARBA00022723"/>
    </source>
</evidence>
<evidence type="ECO:0000256" key="7">
    <source>
        <dbReference type="ARBA" id="ARBA00023004"/>
    </source>
</evidence>
<keyword evidence="6" id="KW-0479">Metal-binding</keyword>
<evidence type="ECO:0000256" key="9">
    <source>
        <dbReference type="ARBA" id="ARBA00023128"/>
    </source>
</evidence>
<dbReference type="InterPro" id="IPR007785">
    <property type="entry name" value="Anamorsin"/>
</dbReference>
<evidence type="ECO:0000256" key="1">
    <source>
        <dbReference type="ARBA" id="ARBA00001966"/>
    </source>
</evidence>
<evidence type="ECO:0000256" key="8">
    <source>
        <dbReference type="ARBA" id="ARBA00023014"/>
    </source>
</evidence>
<evidence type="ECO:0000259" key="10">
    <source>
        <dbReference type="Pfam" id="PF05093"/>
    </source>
</evidence>
<dbReference type="PANTHER" id="PTHR13273">
    <property type="entry name" value="ANAMORSIN"/>
    <property type="match status" value="1"/>
</dbReference>
<keyword evidence="8" id="KW-0411">Iron-sulfur</keyword>
<evidence type="ECO:0000313" key="11">
    <source>
        <dbReference type="EMBL" id="OMJ93274.1"/>
    </source>
</evidence>
<comment type="subcellular location">
    <subcellularLocation>
        <location evidence="2">Cytoplasm</location>
    </subcellularLocation>
</comment>
<dbReference type="InterPro" id="IPR046408">
    <property type="entry name" value="CIAPIN1"/>
</dbReference>
<dbReference type="AlphaFoldDB" id="A0A1R2CW90"/>
<evidence type="ECO:0000256" key="4">
    <source>
        <dbReference type="ARBA" id="ARBA00022485"/>
    </source>
</evidence>
<gene>
    <name evidence="11" type="ORF">SteCoe_3731</name>
</gene>
<dbReference type="GO" id="GO:0016226">
    <property type="term" value="P:iron-sulfur cluster assembly"/>
    <property type="evidence" value="ECO:0007669"/>
    <property type="project" value="InterPro"/>
</dbReference>
<dbReference type="Proteomes" id="UP000187209">
    <property type="component" value="Unassembled WGS sequence"/>
</dbReference>
<accession>A0A1R2CW90</accession>
<protein>
    <recommendedName>
        <fullName evidence="10">Anamorsin C-terminal domain-containing protein</fullName>
    </recommendedName>
</protein>
<evidence type="ECO:0000256" key="5">
    <source>
        <dbReference type="ARBA" id="ARBA00022490"/>
    </source>
</evidence>
<dbReference type="GO" id="GO:0051539">
    <property type="term" value="F:4 iron, 4 sulfur cluster binding"/>
    <property type="evidence" value="ECO:0007669"/>
    <property type="project" value="UniProtKB-KW"/>
</dbReference>
<comment type="cofactor">
    <cofactor evidence="1">
        <name>[4Fe-4S] cluster</name>
        <dbReference type="ChEBI" id="CHEBI:49883"/>
    </cofactor>
</comment>
<evidence type="ECO:0000256" key="3">
    <source>
        <dbReference type="ARBA" id="ARBA00008169"/>
    </source>
</evidence>
<dbReference type="PANTHER" id="PTHR13273:SF14">
    <property type="entry name" value="ANAMORSIN"/>
    <property type="match status" value="1"/>
</dbReference>
<dbReference type="GO" id="GO:0046872">
    <property type="term" value="F:metal ion binding"/>
    <property type="evidence" value="ECO:0007669"/>
    <property type="project" value="UniProtKB-KW"/>
</dbReference>
<keyword evidence="7" id="KW-0408">Iron</keyword>
<dbReference type="EMBL" id="MPUH01000045">
    <property type="protein sequence ID" value="OMJ93274.1"/>
    <property type="molecule type" value="Genomic_DNA"/>
</dbReference>
<comment type="similarity">
    <text evidence="3">Belongs to the anamorsin family.</text>
</comment>